<evidence type="ECO:0000313" key="9">
    <source>
        <dbReference type="Proteomes" id="UP000092444"/>
    </source>
</evidence>
<dbReference type="GO" id="GO:0015629">
    <property type="term" value="C:actin cytoskeleton"/>
    <property type="evidence" value="ECO:0007669"/>
    <property type="project" value="TreeGrafter"/>
</dbReference>
<feature type="compositionally biased region" description="Basic and acidic residues" evidence="6">
    <location>
        <begin position="1"/>
        <end position="12"/>
    </location>
</feature>
<evidence type="ECO:0000256" key="4">
    <source>
        <dbReference type="ARBA" id="ARBA00023203"/>
    </source>
</evidence>
<comment type="similarity">
    <text evidence="2">Belongs to the fascin family.</text>
</comment>
<sequence>KDDDELVAKDGQKTGSLNGSGRKRNHSSSGVSNNDTVVAFNMRRNDSTSSRFDVSGSRSGTIKRRKGKAGSGVASVTSVPVMGAAACAISRPVHAEERSAAAGLSDRQFGFRKGLRTEDAWHVQTCLQGCDEKYVSGMFIDFKGIIYLRSHLNKYLSVDTFGNVLCESDERDAGSRFQISIAEDGSGRWALKNESRGYFLGGTPDKLVCTAKTPSASEFWTVHLAARPQVNLRSIGRKRFAHLSESQDEIHVDANIPWGEDTLFTLEFRQEEGGRYALHTCNNKYLNASGKLQTVCNEDCLFSAEYHGGHLALRDKQGQYLSPIGSKAVLKSRSTTVTRDELFSLEDSLPQASFIAGMNLRYVSVKQGVDVTANQDEVGENETFQLEYDWSAHRWALRTTQDRYWSLSTGGGIQATGNRRCADALFELIWHGDGSLSMRANNGRFLATKRSGHLFATSETIEDITKFYFYLINRPILVLKCEQGFVGYRQPGNTKLECNKATYETILVERAQKGLVYLKGHSGKYWRIDGEGISVDADTPVDGFYLELREPTRISIRSQNGKYLGATKNGAFKLLEDGSDSATQWEF</sequence>
<keyword evidence="9" id="KW-1185">Reference proteome</keyword>
<dbReference type="CDD" id="cd23355">
    <property type="entry name" value="beta-trefoil_singed_rpt3"/>
    <property type="match status" value="1"/>
</dbReference>
<comment type="subcellular location">
    <subcellularLocation>
        <location evidence="1">Cytoplasm</location>
        <location evidence="1">Cytoskeleton</location>
    </subcellularLocation>
</comment>
<feature type="domain" description="Fascin-like" evidence="7">
    <location>
        <begin position="359"/>
        <end position="467"/>
    </location>
</feature>
<dbReference type="Proteomes" id="UP000092444">
    <property type="component" value="Unassembled WGS sequence"/>
</dbReference>
<protein>
    <recommendedName>
        <fullName evidence="7">Fascin-like domain-containing protein</fullName>
    </recommendedName>
</protein>
<feature type="compositionally biased region" description="Polar residues" evidence="6">
    <location>
        <begin position="27"/>
        <end position="36"/>
    </location>
</feature>
<dbReference type="Pfam" id="PF06268">
    <property type="entry name" value="Fascin"/>
    <property type="match status" value="4"/>
</dbReference>
<feature type="domain" description="Fascin-like" evidence="7">
    <location>
        <begin position="493"/>
        <end position="586"/>
    </location>
</feature>
<dbReference type="GO" id="GO:0007163">
    <property type="term" value="P:establishment or maintenance of cell polarity"/>
    <property type="evidence" value="ECO:0007669"/>
    <property type="project" value="TreeGrafter"/>
</dbReference>
<dbReference type="GO" id="GO:0051017">
    <property type="term" value="P:actin filament bundle assembly"/>
    <property type="evidence" value="ECO:0007669"/>
    <property type="project" value="TreeGrafter"/>
</dbReference>
<organism evidence="8 9">
    <name type="scientific">Glossina morsitans morsitans</name>
    <name type="common">Savannah tsetse fly</name>
    <dbReference type="NCBI Taxonomy" id="37546"/>
    <lineage>
        <taxon>Eukaryota</taxon>
        <taxon>Metazoa</taxon>
        <taxon>Ecdysozoa</taxon>
        <taxon>Arthropoda</taxon>
        <taxon>Hexapoda</taxon>
        <taxon>Insecta</taxon>
        <taxon>Pterygota</taxon>
        <taxon>Neoptera</taxon>
        <taxon>Endopterygota</taxon>
        <taxon>Diptera</taxon>
        <taxon>Brachycera</taxon>
        <taxon>Muscomorpha</taxon>
        <taxon>Hippoboscoidea</taxon>
        <taxon>Glossinidae</taxon>
        <taxon>Glossina</taxon>
    </lineage>
</organism>
<feature type="compositionally biased region" description="Polar residues" evidence="6">
    <location>
        <begin position="47"/>
        <end position="60"/>
    </location>
</feature>
<evidence type="ECO:0000256" key="5">
    <source>
        <dbReference type="ARBA" id="ARBA00023212"/>
    </source>
</evidence>
<dbReference type="CDD" id="cd23359">
    <property type="entry name" value="beta-trefoil_singed_rpt4"/>
    <property type="match status" value="1"/>
</dbReference>
<dbReference type="SUPFAM" id="SSF50405">
    <property type="entry name" value="Actin-crosslinking proteins"/>
    <property type="match status" value="4"/>
</dbReference>
<name>A0A1B0FA94_GLOMM</name>
<feature type="region of interest" description="Disordered" evidence="6">
    <location>
        <begin position="1"/>
        <end position="69"/>
    </location>
</feature>
<evidence type="ECO:0000259" key="7">
    <source>
        <dbReference type="Pfam" id="PF06268"/>
    </source>
</evidence>
<dbReference type="FunFam" id="2.80.10.50:FF:000015">
    <property type="entry name" value="Fascin"/>
    <property type="match status" value="1"/>
</dbReference>
<dbReference type="InterPro" id="IPR022768">
    <property type="entry name" value="Fascin-like_dom"/>
</dbReference>
<dbReference type="GO" id="GO:0030674">
    <property type="term" value="F:protein-macromolecule adaptor activity"/>
    <property type="evidence" value="ECO:0007669"/>
    <property type="project" value="InterPro"/>
</dbReference>
<evidence type="ECO:0000256" key="1">
    <source>
        <dbReference type="ARBA" id="ARBA00004245"/>
    </source>
</evidence>
<keyword evidence="4" id="KW-0009">Actin-binding</keyword>
<keyword evidence="5" id="KW-0206">Cytoskeleton</keyword>
<keyword evidence="3" id="KW-0963">Cytoplasm</keyword>
<evidence type="ECO:0000313" key="8">
    <source>
        <dbReference type="EnsemblMetazoa" id="GMOY000434-PA"/>
    </source>
</evidence>
<dbReference type="GO" id="GO:0005737">
    <property type="term" value="C:cytoplasm"/>
    <property type="evidence" value="ECO:0007669"/>
    <property type="project" value="TreeGrafter"/>
</dbReference>
<dbReference type="InterPro" id="IPR008999">
    <property type="entry name" value="Actin-crosslinking"/>
</dbReference>
<dbReference type="EnsemblMetazoa" id="GMOY000434-RA">
    <property type="protein sequence ID" value="GMOY000434-PA"/>
    <property type="gene ID" value="GMOY000434"/>
</dbReference>
<dbReference type="InterPro" id="IPR010431">
    <property type="entry name" value="Fascin"/>
</dbReference>
<dbReference type="PANTHER" id="PTHR10551:SF9">
    <property type="entry name" value="FASCIN-2"/>
    <property type="match status" value="1"/>
</dbReference>
<evidence type="ECO:0000256" key="3">
    <source>
        <dbReference type="ARBA" id="ARBA00022490"/>
    </source>
</evidence>
<dbReference type="CDD" id="cd23351">
    <property type="entry name" value="beta-trefoil_singed_rpt2"/>
    <property type="match status" value="1"/>
</dbReference>
<dbReference type="FunFam" id="2.80.10.50:FF:000008">
    <property type="entry name" value="Fascin"/>
    <property type="match status" value="1"/>
</dbReference>
<proteinExistence type="inferred from homology"/>
<feature type="domain" description="Fascin-like" evidence="7">
    <location>
        <begin position="231"/>
        <end position="345"/>
    </location>
</feature>
<dbReference type="PANTHER" id="PTHR10551">
    <property type="entry name" value="FASCIN"/>
    <property type="match status" value="1"/>
</dbReference>
<dbReference type="FunFam" id="2.80.10.50:FF:000064">
    <property type="entry name" value="Fascin"/>
    <property type="match status" value="1"/>
</dbReference>
<dbReference type="GO" id="GO:0051015">
    <property type="term" value="F:actin filament binding"/>
    <property type="evidence" value="ECO:0007669"/>
    <property type="project" value="InterPro"/>
</dbReference>
<dbReference type="EMBL" id="CCAG010017191">
    <property type="status" value="NOT_ANNOTATED_CDS"/>
    <property type="molecule type" value="Genomic_DNA"/>
</dbReference>
<dbReference type="VEuPathDB" id="VectorBase:GMOY000434"/>
<accession>A0A1B0FA94</accession>
<dbReference type="GO" id="GO:0016477">
    <property type="term" value="P:cell migration"/>
    <property type="evidence" value="ECO:0007669"/>
    <property type="project" value="TreeGrafter"/>
</dbReference>
<evidence type="ECO:0000256" key="6">
    <source>
        <dbReference type="SAM" id="MobiDB-lite"/>
    </source>
</evidence>
<reference evidence="8" key="1">
    <citation type="submission" date="2020-05" db="UniProtKB">
        <authorList>
            <consortium name="EnsemblMetazoa"/>
        </authorList>
    </citation>
    <scope>IDENTIFICATION</scope>
    <source>
        <strain evidence="8">Yale</strain>
    </source>
</reference>
<evidence type="ECO:0000256" key="2">
    <source>
        <dbReference type="ARBA" id="ARBA00007415"/>
    </source>
</evidence>
<feature type="domain" description="Fascin-like" evidence="7">
    <location>
        <begin position="146"/>
        <end position="222"/>
    </location>
</feature>
<dbReference type="PhylomeDB" id="A0A1B0FA94"/>
<dbReference type="STRING" id="37546.A0A1B0FA94"/>
<dbReference type="Gene3D" id="2.80.10.50">
    <property type="match status" value="4"/>
</dbReference>
<dbReference type="AlphaFoldDB" id="A0A1B0FA94"/>